<dbReference type="RefSeq" id="WP_126076843.1">
    <property type="nucleotide sequence ID" value="NZ_CP051166.1"/>
</dbReference>
<keyword evidence="2" id="KW-1185">Reference proteome</keyword>
<dbReference type="AlphaFoldDB" id="A0A430HFI1"/>
<name>A0A430HFI1_9BURK</name>
<accession>A0A430HFI1</accession>
<sequence length="105" mass="11548">MKLVLALIIVAIIVCGVLFARVYQENRRSIDCGMKAGSVAGIALHRDKGATREEARALLSRPGFGDYSAAEIESMLDAVFVHGIGKSFEEIRETAYTQCDENKER</sequence>
<gene>
    <name evidence="1" type="ORF">EJB06_25545</name>
</gene>
<evidence type="ECO:0000313" key="2">
    <source>
        <dbReference type="Proteomes" id="UP000278085"/>
    </source>
</evidence>
<organism evidence="1 2">
    <name type="scientific">Massilia atriviolacea</name>
    <dbReference type="NCBI Taxonomy" id="2495579"/>
    <lineage>
        <taxon>Bacteria</taxon>
        <taxon>Pseudomonadati</taxon>
        <taxon>Pseudomonadota</taxon>
        <taxon>Betaproteobacteria</taxon>
        <taxon>Burkholderiales</taxon>
        <taxon>Oxalobacteraceae</taxon>
        <taxon>Telluria group</taxon>
        <taxon>Massilia</taxon>
    </lineage>
</organism>
<evidence type="ECO:0000313" key="1">
    <source>
        <dbReference type="EMBL" id="RSZ56262.1"/>
    </source>
</evidence>
<proteinExistence type="predicted"/>
<dbReference type="Proteomes" id="UP000278085">
    <property type="component" value="Unassembled WGS sequence"/>
</dbReference>
<protein>
    <submittedName>
        <fullName evidence="1">Uncharacterized protein</fullName>
    </submittedName>
</protein>
<reference evidence="1 2" key="1">
    <citation type="submission" date="2018-12" db="EMBL/GenBank/DDBJ databases">
        <authorList>
            <person name="Yang E."/>
        </authorList>
    </citation>
    <scope>NUCLEOTIDE SEQUENCE [LARGE SCALE GENOMIC DNA]</scope>
    <source>
        <strain evidence="1 2">SOD</strain>
    </source>
</reference>
<dbReference type="EMBL" id="RXLQ01000017">
    <property type="protein sequence ID" value="RSZ56262.1"/>
    <property type="molecule type" value="Genomic_DNA"/>
</dbReference>
<comment type="caution">
    <text evidence="1">The sequence shown here is derived from an EMBL/GenBank/DDBJ whole genome shotgun (WGS) entry which is preliminary data.</text>
</comment>